<dbReference type="EMBL" id="JAQAGZ010000017">
    <property type="protein sequence ID" value="MCZ8515450.1"/>
    <property type="molecule type" value="Genomic_DNA"/>
</dbReference>
<organism evidence="1 2">
    <name type="scientific">Paenibacillus gyeongsangnamensis</name>
    <dbReference type="NCBI Taxonomy" id="3388067"/>
    <lineage>
        <taxon>Bacteria</taxon>
        <taxon>Bacillati</taxon>
        <taxon>Bacillota</taxon>
        <taxon>Bacilli</taxon>
        <taxon>Bacillales</taxon>
        <taxon>Paenibacillaceae</taxon>
        <taxon>Paenibacillus</taxon>
    </lineage>
</organism>
<gene>
    <name evidence="1" type="ORF">O9H85_24190</name>
</gene>
<evidence type="ECO:0000313" key="2">
    <source>
        <dbReference type="Proteomes" id="UP001527882"/>
    </source>
</evidence>
<sequence>MALDLPGIRIFENAQAVQASLQNCLDKKRASLLKNVFRIFSKINEFRADYEEVKRWATPLHHIADLLHPDVDKSSESDRFHMNHFLAWLDSTYTNPQDEPMVKNLKSYTIGFWDGLFTCYDYPYLPRTSNDHEL</sequence>
<dbReference type="RefSeq" id="WP_269883972.1">
    <property type="nucleotide sequence ID" value="NZ_JAQAGZ010000017.1"/>
</dbReference>
<protein>
    <submittedName>
        <fullName evidence="1">Uncharacterized protein</fullName>
    </submittedName>
</protein>
<dbReference type="Proteomes" id="UP001527882">
    <property type="component" value="Unassembled WGS sequence"/>
</dbReference>
<proteinExistence type="predicted"/>
<keyword evidence="2" id="KW-1185">Reference proteome</keyword>
<comment type="caution">
    <text evidence="1">The sequence shown here is derived from an EMBL/GenBank/DDBJ whole genome shotgun (WGS) entry which is preliminary data.</text>
</comment>
<reference evidence="1 2" key="1">
    <citation type="submission" date="2022-12" db="EMBL/GenBank/DDBJ databases">
        <title>Draft genome sequence of Paenibacillus sp. dW9.</title>
        <authorList>
            <person name="Choi E.-W."/>
            <person name="Kim D.-U."/>
        </authorList>
    </citation>
    <scope>NUCLEOTIDE SEQUENCE [LARGE SCALE GENOMIC DNA]</scope>
    <source>
        <strain evidence="2">dW9</strain>
    </source>
</reference>
<evidence type="ECO:0000313" key="1">
    <source>
        <dbReference type="EMBL" id="MCZ8515450.1"/>
    </source>
</evidence>
<name>A0ABT4QF20_9BACL</name>
<accession>A0ABT4QF20</accession>